<keyword evidence="1" id="KW-0175">Coiled coil</keyword>
<feature type="signal peptide" evidence="2">
    <location>
        <begin position="1"/>
        <end position="27"/>
    </location>
</feature>
<sequence>MTVLHRSCDLAGWHLAAVLGSLTPVAANRPAGPPNTSRQHDLERELEAVSAKLTAVRKAVRDQVYAELQGQLHAQALELANLKEELKAAQDQVYEHKAASERAARDASSLSAELTALKEDLGETLSSKSRVTLMSLSTMERIQ</sequence>
<evidence type="ECO:0000256" key="2">
    <source>
        <dbReference type="SAM" id="SignalP"/>
    </source>
</evidence>
<accession>A0A6A0AEM5</accession>
<organism evidence="3 4">
    <name type="scientific">Haematococcus lacustris</name>
    <name type="common">Green alga</name>
    <name type="synonym">Haematococcus pluvialis</name>
    <dbReference type="NCBI Taxonomy" id="44745"/>
    <lineage>
        <taxon>Eukaryota</taxon>
        <taxon>Viridiplantae</taxon>
        <taxon>Chlorophyta</taxon>
        <taxon>core chlorophytes</taxon>
        <taxon>Chlorophyceae</taxon>
        <taxon>CS clade</taxon>
        <taxon>Chlamydomonadales</taxon>
        <taxon>Haematococcaceae</taxon>
        <taxon>Haematococcus</taxon>
    </lineage>
</organism>
<reference evidence="3 4" key="1">
    <citation type="submission" date="2020-02" db="EMBL/GenBank/DDBJ databases">
        <title>Draft genome sequence of Haematococcus lacustris strain NIES-144.</title>
        <authorList>
            <person name="Morimoto D."/>
            <person name="Nakagawa S."/>
            <person name="Yoshida T."/>
            <person name="Sawayama S."/>
        </authorList>
    </citation>
    <scope>NUCLEOTIDE SEQUENCE [LARGE SCALE GENOMIC DNA]</scope>
    <source>
        <strain evidence="3 4">NIES-144</strain>
    </source>
</reference>
<name>A0A6A0AEM5_HAELA</name>
<gene>
    <name evidence="3" type="ORF">HaLaN_30161</name>
</gene>
<feature type="non-terminal residue" evidence="3">
    <location>
        <position position="1"/>
    </location>
</feature>
<dbReference type="Proteomes" id="UP000485058">
    <property type="component" value="Unassembled WGS sequence"/>
</dbReference>
<dbReference type="AlphaFoldDB" id="A0A6A0AEM5"/>
<protein>
    <submittedName>
        <fullName evidence="3">Uncharacterized protein</fullName>
    </submittedName>
</protein>
<evidence type="ECO:0000313" key="4">
    <source>
        <dbReference type="Proteomes" id="UP000485058"/>
    </source>
</evidence>
<evidence type="ECO:0000313" key="3">
    <source>
        <dbReference type="EMBL" id="GFH31176.1"/>
    </source>
</evidence>
<comment type="caution">
    <text evidence="3">The sequence shown here is derived from an EMBL/GenBank/DDBJ whole genome shotgun (WGS) entry which is preliminary data.</text>
</comment>
<proteinExistence type="predicted"/>
<dbReference type="EMBL" id="BLLF01005419">
    <property type="protein sequence ID" value="GFH31176.1"/>
    <property type="molecule type" value="Genomic_DNA"/>
</dbReference>
<feature type="coiled-coil region" evidence="1">
    <location>
        <begin position="39"/>
        <end position="120"/>
    </location>
</feature>
<feature type="non-terminal residue" evidence="3">
    <location>
        <position position="143"/>
    </location>
</feature>
<keyword evidence="4" id="KW-1185">Reference proteome</keyword>
<feature type="chain" id="PRO_5025434773" evidence="2">
    <location>
        <begin position="28"/>
        <end position="143"/>
    </location>
</feature>
<keyword evidence="2" id="KW-0732">Signal</keyword>
<evidence type="ECO:0000256" key="1">
    <source>
        <dbReference type="SAM" id="Coils"/>
    </source>
</evidence>